<proteinExistence type="predicted"/>
<evidence type="ECO:0000313" key="1">
    <source>
        <dbReference type="EMBL" id="MBB5870799.1"/>
    </source>
</evidence>
<dbReference type="InterPro" id="IPR007061">
    <property type="entry name" value="MST-like"/>
</dbReference>
<dbReference type="InterPro" id="IPR034660">
    <property type="entry name" value="DinB/YfiT-like"/>
</dbReference>
<gene>
    <name evidence="1" type="ORF">F4553_004178</name>
</gene>
<dbReference type="EMBL" id="JACHMN010000002">
    <property type="protein sequence ID" value="MBB5870799.1"/>
    <property type="molecule type" value="Genomic_DNA"/>
</dbReference>
<keyword evidence="2" id="KW-1185">Reference proteome</keyword>
<reference evidence="1 2" key="1">
    <citation type="submission" date="2020-08" db="EMBL/GenBank/DDBJ databases">
        <title>Sequencing the genomes of 1000 actinobacteria strains.</title>
        <authorList>
            <person name="Klenk H.-P."/>
        </authorList>
    </citation>
    <scope>NUCLEOTIDE SEQUENCE [LARGE SCALE GENOMIC DNA]</scope>
    <source>
        <strain evidence="1 2">DSM 45362</strain>
    </source>
</reference>
<dbReference type="RefSeq" id="WP_184838430.1">
    <property type="nucleotide sequence ID" value="NZ_JACHMN010000002.1"/>
</dbReference>
<evidence type="ECO:0000313" key="2">
    <source>
        <dbReference type="Proteomes" id="UP000587527"/>
    </source>
</evidence>
<dbReference type="Proteomes" id="UP000587527">
    <property type="component" value="Unassembled WGS sequence"/>
</dbReference>
<name>A0A841BUG2_9ACTN</name>
<protein>
    <submittedName>
        <fullName evidence="1">Putative damage-inducible protein DinB</fullName>
    </submittedName>
</protein>
<dbReference type="Pfam" id="PF04978">
    <property type="entry name" value="MST"/>
    <property type="match status" value="1"/>
</dbReference>
<comment type="caution">
    <text evidence="1">The sequence shown here is derived from an EMBL/GenBank/DDBJ whole genome shotgun (WGS) entry which is preliminary data.</text>
</comment>
<dbReference type="AlphaFoldDB" id="A0A841BUG2"/>
<dbReference type="Gene3D" id="1.20.120.450">
    <property type="entry name" value="dinb family like domain"/>
    <property type="match status" value="1"/>
</dbReference>
<accession>A0A841BUG2</accession>
<organism evidence="1 2">
    <name type="scientific">Allocatelliglobosispora scoriae</name>
    <dbReference type="NCBI Taxonomy" id="643052"/>
    <lineage>
        <taxon>Bacteria</taxon>
        <taxon>Bacillati</taxon>
        <taxon>Actinomycetota</taxon>
        <taxon>Actinomycetes</taxon>
        <taxon>Micromonosporales</taxon>
        <taxon>Micromonosporaceae</taxon>
        <taxon>Allocatelliglobosispora</taxon>
    </lineage>
</organism>
<dbReference type="SUPFAM" id="SSF109854">
    <property type="entry name" value="DinB/YfiT-like putative metalloenzymes"/>
    <property type="match status" value="1"/>
</dbReference>
<sequence>MTRTDIPPTWDERAMLTTFLDYTRATVREKCKGVSDEHARLAPLPGSPLMTLAGLVSHVTWVEYSWIQVVFLGEEDAGPWTKEEPDREFSIALEVPIAQLLDEYDAQAERYRKLIAETDLSTLSQRNMGRTGAPVTLGWILMHLIEETARHNGHLDIIRETVDGVTGY</sequence>